<organism evidence="12 13">
    <name type="scientific">Porphyromonas catoniae F0037</name>
    <dbReference type="NCBI Taxonomy" id="1127696"/>
    <lineage>
        <taxon>Bacteria</taxon>
        <taxon>Pseudomonadati</taxon>
        <taxon>Bacteroidota</taxon>
        <taxon>Bacteroidia</taxon>
        <taxon>Bacteroidales</taxon>
        <taxon>Porphyromonadaceae</taxon>
        <taxon>Porphyromonas</taxon>
    </lineage>
</organism>
<evidence type="ECO:0000313" key="12">
    <source>
        <dbReference type="EMBL" id="EKY02804.1"/>
    </source>
</evidence>
<comment type="subcellular location">
    <subcellularLocation>
        <location evidence="1">Cytoplasm</location>
    </subcellularLocation>
</comment>
<dbReference type="InterPro" id="IPR044068">
    <property type="entry name" value="CB"/>
</dbReference>
<dbReference type="PANTHER" id="PTHR30349">
    <property type="entry name" value="PHAGE INTEGRASE-RELATED"/>
    <property type="match status" value="1"/>
</dbReference>
<dbReference type="Gene3D" id="1.10.150.130">
    <property type="match status" value="1"/>
</dbReference>
<dbReference type="InterPro" id="IPR050090">
    <property type="entry name" value="Tyrosine_recombinase_XerCD"/>
</dbReference>
<gene>
    <name evidence="12" type="ORF">HMPREF9134_00248</name>
</gene>
<dbReference type="InterPro" id="IPR013762">
    <property type="entry name" value="Integrase-like_cat_sf"/>
</dbReference>
<dbReference type="PANTHER" id="PTHR30349:SF77">
    <property type="entry name" value="TYROSINE RECOMBINASE XERC"/>
    <property type="match status" value="1"/>
</dbReference>
<evidence type="ECO:0000256" key="3">
    <source>
        <dbReference type="ARBA" id="ARBA00022618"/>
    </source>
</evidence>
<dbReference type="EMBL" id="AMEQ01000010">
    <property type="protein sequence ID" value="EKY02804.1"/>
    <property type="molecule type" value="Genomic_DNA"/>
</dbReference>
<sequence length="305" mass="34655">MNYIQEFLDYLRFEVDASPMTIENYGKDLWAFLAHVEARKGEPFVPSQQDLDLVRGWLSHKLDTGSKASSVGKYLSSLKSYYRYLLKLGVIKVNPIQALRPPKADKPLPVYVPTEDVNRIIDEVVTPTDWRGQRDQLILSILYECGLRRSELAHLVDADVDTKLRQLKVLGKGRKERIVPFGEGLAQMIEAWREERTKLFGLTKSLLVSSSGEAMSPEAIYSVVHQALRSVPNLSRRGAHALRHSFATDMLNSGGDLMLLRELMGHNSVSTTVRYTHTSFEQLKKLYAAHPRVARPPRDIPDREE</sequence>
<dbReference type="Gene3D" id="1.10.443.10">
    <property type="entry name" value="Intergrase catalytic core"/>
    <property type="match status" value="1"/>
</dbReference>
<dbReference type="GO" id="GO:0005737">
    <property type="term" value="C:cytoplasm"/>
    <property type="evidence" value="ECO:0007669"/>
    <property type="project" value="UniProtKB-SubCell"/>
</dbReference>
<name>L1NH53_9PORP</name>
<dbReference type="Proteomes" id="UP000010408">
    <property type="component" value="Unassembled WGS sequence"/>
</dbReference>
<dbReference type="InterPro" id="IPR002104">
    <property type="entry name" value="Integrase_catalytic"/>
</dbReference>
<comment type="caution">
    <text evidence="12">The sequence shown here is derived from an EMBL/GenBank/DDBJ whole genome shotgun (WGS) entry which is preliminary data.</text>
</comment>
<dbReference type="InterPro" id="IPR010998">
    <property type="entry name" value="Integrase_recombinase_N"/>
</dbReference>
<reference evidence="12 13" key="1">
    <citation type="submission" date="2012-05" db="EMBL/GenBank/DDBJ databases">
        <authorList>
            <person name="Weinstock G."/>
            <person name="Sodergren E."/>
            <person name="Lobos E.A."/>
            <person name="Fulton L."/>
            <person name="Fulton R."/>
            <person name="Courtney L."/>
            <person name="Fronick C."/>
            <person name="O'Laughlin M."/>
            <person name="Godfrey J."/>
            <person name="Wilson R.M."/>
            <person name="Miner T."/>
            <person name="Farmer C."/>
            <person name="Delehaunty K."/>
            <person name="Cordes M."/>
            <person name="Minx P."/>
            <person name="Tomlinson C."/>
            <person name="Chen J."/>
            <person name="Wollam A."/>
            <person name="Pepin K.H."/>
            <person name="Bhonagiri V."/>
            <person name="Zhang X."/>
            <person name="Suruliraj S."/>
            <person name="Warren W."/>
            <person name="Mitreva M."/>
            <person name="Mardis E.R."/>
            <person name="Wilson R.K."/>
        </authorList>
    </citation>
    <scope>NUCLEOTIDE SEQUENCE [LARGE SCALE GENOMIC DNA]</scope>
    <source>
        <strain evidence="12 13">F0037</strain>
    </source>
</reference>
<dbReference type="AlphaFoldDB" id="L1NH53"/>
<dbReference type="HOGENOM" id="CLU_027562_9_6_10"/>
<evidence type="ECO:0000256" key="7">
    <source>
        <dbReference type="ARBA" id="ARBA00023172"/>
    </source>
</evidence>
<accession>L1NH53</accession>
<dbReference type="GO" id="GO:0003677">
    <property type="term" value="F:DNA binding"/>
    <property type="evidence" value="ECO:0007669"/>
    <property type="project" value="UniProtKB-UniRule"/>
</dbReference>
<dbReference type="RefSeq" id="WP_005468383.1">
    <property type="nucleotide sequence ID" value="NZ_KB291042.1"/>
</dbReference>
<dbReference type="GO" id="GO:0007059">
    <property type="term" value="P:chromosome segregation"/>
    <property type="evidence" value="ECO:0007669"/>
    <property type="project" value="UniProtKB-KW"/>
</dbReference>
<feature type="domain" description="Core-binding (CB)" evidence="11">
    <location>
        <begin position="1"/>
        <end position="86"/>
    </location>
</feature>
<keyword evidence="8" id="KW-0131">Cell cycle</keyword>
<dbReference type="GO" id="GO:0015074">
    <property type="term" value="P:DNA integration"/>
    <property type="evidence" value="ECO:0007669"/>
    <property type="project" value="UniProtKB-KW"/>
</dbReference>
<dbReference type="PROSITE" id="PS51898">
    <property type="entry name" value="TYR_RECOMBINASE"/>
    <property type="match status" value="1"/>
</dbReference>
<dbReference type="PATRIC" id="fig|1127696.3.peg.202"/>
<proteinExistence type="predicted"/>
<protein>
    <submittedName>
        <fullName evidence="12">Phage integrase, SAM-like domain protein</fullName>
    </submittedName>
</protein>
<dbReference type="eggNOG" id="COG4974">
    <property type="taxonomic scope" value="Bacteria"/>
</dbReference>
<evidence type="ECO:0000256" key="6">
    <source>
        <dbReference type="ARBA" id="ARBA00023125"/>
    </source>
</evidence>
<dbReference type="Pfam" id="PF00589">
    <property type="entry name" value="Phage_integrase"/>
    <property type="match status" value="1"/>
</dbReference>
<evidence type="ECO:0000259" key="10">
    <source>
        <dbReference type="PROSITE" id="PS51898"/>
    </source>
</evidence>
<dbReference type="STRING" id="1127696.HMPREF9134_00248"/>
<evidence type="ECO:0000256" key="9">
    <source>
        <dbReference type="PROSITE-ProRule" id="PRU01248"/>
    </source>
</evidence>
<dbReference type="Pfam" id="PF02899">
    <property type="entry name" value="Phage_int_SAM_1"/>
    <property type="match status" value="1"/>
</dbReference>
<dbReference type="PROSITE" id="PS51900">
    <property type="entry name" value="CB"/>
    <property type="match status" value="1"/>
</dbReference>
<keyword evidence="5" id="KW-0229">DNA integration</keyword>
<evidence type="ECO:0000259" key="11">
    <source>
        <dbReference type="PROSITE" id="PS51900"/>
    </source>
</evidence>
<dbReference type="InterPro" id="IPR004107">
    <property type="entry name" value="Integrase_SAM-like_N"/>
</dbReference>
<keyword evidence="7" id="KW-0233">DNA recombination</keyword>
<evidence type="ECO:0000256" key="2">
    <source>
        <dbReference type="ARBA" id="ARBA00022490"/>
    </source>
</evidence>
<keyword evidence="3" id="KW-0132">Cell division</keyword>
<evidence type="ECO:0000256" key="5">
    <source>
        <dbReference type="ARBA" id="ARBA00022908"/>
    </source>
</evidence>
<keyword evidence="4" id="KW-0159">Chromosome partition</keyword>
<evidence type="ECO:0000256" key="4">
    <source>
        <dbReference type="ARBA" id="ARBA00022829"/>
    </source>
</evidence>
<keyword evidence="6 9" id="KW-0238">DNA-binding</keyword>
<evidence type="ECO:0000256" key="1">
    <source>
        <dbReference type="ARBA" id="ARBA00004496"/>
    </source>
</evidence>
<dbReference type="GO" id="GO:0051301">
    <property type="term" value="P:cell division"/>
    <property type="evidence" value="ECO:0007669"/>
    <property type="project" value="UniProtKB-KW"/>
</dbReference>
<dbReference type="SUPFAM" id="SSF56349">
    <property type="entry name" value="DNA breaking-rejoining enzymes"/>
    <property type="match status" value="1"/>
</dbReference>
<keyword evidence="2" id="KW-0963">Cytoplasm</keyword>
<evidence type="ECO:0000256" key="8">
    <source>
        <dbReference type="ARBA" id="ARBA00023306"/>
    </source>
</evidence>
<feature type="domain" description="Tyr recombinase" evidence="10">
    <location>
        <begin position="107"/>
        <end position="288"/>
    </location>
</feature>
<dbReference type="GO" id="GO:0006310">
    <property type="term" value="P:DNA recombination"/>
    <property type="evidence" value="ECO:0007669"/>
    <property type="project" value="UniProtKB-KW"/>
</dbReference>
<evidence type="ECO:0000313" key="13">
    <source>
        <dbReference type="Proteomes" id="UP000010408"/>
    </source>
</evidence>
<dbReference type="InterPro" id="IPR011010">
    <property type="entry name" value="DNA_brk_join_enz"/>
</dbReference>